<gene>
    <name evidence="5" type="ORF">C7U54_05550</name>
</gene>
<dbReference type="AlphaFoldDB" id="A0A2T3G4D4"/>
<evidence type="ECO:0000256" key="2">
    <source>
        <dbReference type="ARBA" id="ARBA00023125"/>
    </source>
</evidence>
<dbReference type="Proteomes" id="UP000240974">
    <property type="component" value="Unassembled WGS sequence"/>
</dbReference>
<evidence type="ECO:0000256" key="1">
    <source>
        <dbReference type="ARBA" id="ARBA00023015"/>
    </source>
</evidence>
<dbReference type="PANTHER" id="PTHR30146:SF109">
    <property type="entry name" value="HTH-TYPE TRANSCRIPTIONAL REGULATOR GALS"/>
    <property type="match status" value="1"/>
</dbReference>
<dbReference type="CDD" id="cd06267">
    <property type="entry name" value="PBP1_LacI_sugar_binding-like"/>
    <property type="match status" value="1"/>
</dbReference>
<evidence type="ECO:0000313" key="6">
    <source>
        <dbReference type="Proteomes" id="UP000240974"/>
    </source>
</evidence>
<dbReference type="EMBL" id="PYLQ01000005">
    <property type="protein sequence ID" value="PST42415.1"/>
    <property type="molecule type" value="Genomic_DNA"/>
</dbReference>
<sequence>MKRGEKMEHSIKAGLMITSASDYNMEICRGANEACKELGIELVIFFGGSVDPNVKFVQSSDYQKANVYAFANYLDLDFLVIPASSICRTDQKTREAFPKYFHIPVVTLNSQIKDYPFVVYNNKKAVYDAVSYMIEKNHCQHIGIITGYDSGVTAKQRLAGYQEALSSHDMLFEEKYILSTPGYNIDSGNLMNKWLQENPELDGIMCVTDDIAYYLYRELEKIGKRVGKDIMVSGFDDKPESTHMVPPLASCHADASFIAYLGIKQGYDLYKNGSAQNQYIDAHFIPRLSVDCENHEETEIGEFILFCRAEKESNEYIAQGMTQYVFDNKLVYSSNYQKTVWSFFTYLLDLSVKDCTKHYVYQQIGDYINLIFNEDDIRYLDLERLFLCLSFLINTENYLNMEDKIKLQSFKQYIYLQMISSYNYLLLLKEKRYTRRMRSIGQVNKGMLFESLNDDIYAIADNIPSLGIHNAQLYLFETPVMTYEFRPFIMPKTMELIINVENGQRQPIKNTHVLLKDVLNLAKQPYKILTSIYSNENFYGFLVTDCTYFDLETLEYLSNQIGISLNVNAIVRELNSISNTDELTHIYNRRGLIQNIKLLYKEYKEVSENLYFFIGDLDNLKYINDTFGHDQGDKAIQIVCEILNDIFQTHAVIGRLGGDEFGIAFTCKNEDFIIHIDSLIQERTQYFNEKYQLPYYVSLSYGISVFDYNSPFDLNHTIRLADSLMYERKKEKHLQRGKKG</sequence>
<dbReference type="CDD" id="cd01949">
    <property type="entry name" value="GGDEF"/>
    <property type="match status" value="1"/>
</dbReference>
<feature type="domain" description="GGDEF" evidence="4">
    <location>
        <begin position="608"/>
        <end position="740"/>
    </location>
</feature>
<accession>A0A2T3G4D4</accession>
<dbReference type="PANTHER" id="PTHR30146">
    <property type="entry name" value="LACI-RELATED TRANSCRIPTIONAL REPRESSOR"/>
    <property type="match status" value="1"/>
</dbReference>
<dbReference type="SUPFAM" id="SSF53822">
    <property type="entry name" value="Periplasmic binding protein-like I"/>
    <property type="match status" value="1"/>
</dbReference>
<dbReference type="GO" id="GO:0000976">
    <property type="term" value="F:transcription cis-regulatory region binding"/>
    <property type="evidence" value="ECO:0007669"/>
    <property type="project" value="TreeGrafter"/>
</dbReference>
<dbReference type="InterPro" id="IPR046335">
    <property type="entry name" value="LacI/GalR-like_sensor"/>
</dbReference>
<dbReference type="InterPro" id="IPR000160">
    <property type="entry name" value="GGDEF_dom"/>
</dbReference>
<dbReference type="SUPFAM" id="SSF55073">
    <property type="entry name" value="Nucleotide cyclase"/>
    <property type="match status" value="1"/>
</dbReference>
<protein>
    <recommendedName>
        <fullName evidence="4">GGDEF domain-containing protein</fullName>
    </recommendedName>
</protein>
<dbReference type="InterPro" id="IPR028082">
    <property type="entry name" value="Peripla_BP_I"/>
</dbReference>
<dbReference type="Pfam" id="PF13377">
    <property type="entry name" value="Peripla_BP_3"/>
    <property type="match status" value="1"/>
</dbReference>
<comment type="caution">
    <text evidence="5">The sequence shown here is derived from an EMBL/GenBank/DDBJ whole genome shotgun (WGS) entry which is preliminary data.</text>
</comment>
<proteinExistence type="predicted"/>
<reference evidence="5 6" key="1">
    <citation type="journal article" date="2019" name="Int. J. Syst. Evol. Microbiol.">
        <title>Faecalibacillus intestinalis gen. nov., sp. nov. and Faecalibacillus faecis sp. nov., isolated from human faeces.</title>
        <authorList>
            <person name="Seo B."/>
            <person name="Jeon K."/>
            <person name="Baek I."/>
            <person name="Lee Y.M."/>
            <person name="Baek K."/>
            <person name="Ko G."/>
        </authorList>
    </citation>
    <scope>NUCLEOTIDE SEQUENCE [LARGE SCALE GENOMIC DNA]</scope>
    <source>
        <strain evidence="5 6">SNUG30099</strain>
    </source>
</reference>
<dbReference type="Pfam" id="PF00990">
    <property type="entry name" value="GGDEF"/>
    <property type="match status" value="1"/>
</dbReference>
<evidence type="ECO:0000256" key="3">
    <source>
        <dbReference type="ARBA" id="ARBA00023163"/>
    </source>
</evidence>
<dbReference type="PROSITE" id="PS50887">
    <property type="entry name" value="GGDEF"/>
    <property type="match status" value="1"/>
</dbReference>
<keyword evidence="1" id="KW-0805">Transcription regulation</keyword>
<name>A0A2T3G4D4_9FIRM</name>
<evidence type="ECO:0000259" key="4">
    <source>
        <dbReference type="PROSITE" id="PS50887"/>
    </source>
</evidence>
<keyword evidence="6" id="KW-1185">Reference proteome</keyword>
<dbReference type="NCBIfam" id="TIGR00254">
    <property type="entry name" value="GGDEF"/>
    <property type="match status" value="1"/>
</dbReference>
<dbReference type="SMART" id="SM00267">
    <property type="entry name" value="GGDEF"/>
    <property type="match status" value="1"/>
</dbReference>
<dbReference type="GO" id="GO:0003700">
    <property type="term" value="F:DNA-binding transcription factor activity"/>
    <property type="evidence" value="ECO:0007669"/>
    <property type="project" value="TreeGrafter"/>
</dbReference>
<evidence type="ECO:0000313" key="5">
    <source>
        <dbReference type="EMBL" id="PST42415.1"/>
    </source>
</evidence>
<dbReference type="Gene3D" id="3.30.70.270">
    <property type="match status" value="1"/>
</dbReference>
<dbReference type="InterPro" id="IPR043128">
    <property type="entry name" value="Rev_trsase/Diguanyl_cyclase"/>
</dbReference>
<organism evidence="5 6">
    <name type="scientific">Faecalibacillus intestinalis</name>
    <dbReference type="NCBI Taxonomy" id="1982626"/>
    <lineage>
        <taxon>Bacteria</taxon>
        <taxon>Bacillati</taxon>
        <taxon>Bacillota</taxon>
        <taxon>Erysipelotrichia</taxon>
        <taxon>Erysipelotrichales</taxon>
        <taxon>Coprobacillaceae</taxon>
        <taxon>Faecalibacillus</taxon>
    </lineage>
</organism>
<dbReference type="InterPro" id="IPR029787">
    <property type="entry name" value="Nucleotide_cyclase"/>
</dbReference>
<dbReference type="Gene3D" id="3.40.50.2300">
    <property type="match status" value="2"/>
</dbReference>
<keyword evidence="2" id="KW-0238">DNA-binding</keyword>
<keyword evidence="3" id="KW-0804">Transcription</keyword>